<organism evidence="1 2">
    <name type="scientific">Eumeta variegata</name>
    <name type="common">Bagworm moth</name>
    <name type="synonym">Eumeta japonica</name>
    <dbReference type="NCBI Taxonomy" id="151549"/>
    <lineage>
        <taxon>Eukaryota</taxon>
        <taxon>Metazoa</taxon>
        <taxon>Ecdysozoa</taxon>
        <taxon>Arthropoda</taxon>
        <taxon>Hexapoda</taxon>
        <taxon>Insecta</taxon>
        <taxon>Pterygota</taxon>
        <taxon>Neoptera</taxon>
        <taxon>Endopterygota</taxon>
        <taxon>Lepidoptera</taxon>
        <taxon>Glossata</taxon>
        <taxon>Ditrysia</taxon>
        <taxon>Tineoidea</taxon>
        <taxon>Psychidae</taxon>
        <taxon>Oiketicinae</taxon>
        <taxon>Eumeta</taxon>
    </lineage>
</organism>
<accession>A0A4C1UDS0</accession>
<dbReference type="AlphaFoldDB" id="A0A4C1UDS0"/>
<sequence length="104" mass="11956">MIGQIMRYENVLGARDGHHVIILLLVKRLPAVGNYTRCTKTRDRVMAQRWVRSHALYTMKVPLVTPSMGDTRRREKGRMSYEVICEPAAERLGRRKGYAGLKSL</sequence>
<evidence type="ECO:0000313" key="1">
    <source>
        <dbReference type="EMBL" id="GBP24585.1"/>
    </source>
</evidence>
<dbReference type="Proteomes" id="UP000299102">
    <property type="component" value="Unassembled WGS sequence"/>
</dbReference>
<evidence type="ECO:0000313" key="2">
    <source>
        <dbReference type="Proteomes" id="UP000299102"/>
    </source>
</evidence>
<protein>
    <submittedName>
        <fullName evidence="1">Uncharacterized protein</fullName>
    </submittedName>
</protein>
<name>A0A4C1UDS0_EUMVA</name>
<gene>
    <name evidence="1" type="ORF">EVAR_79494_1</name>
</gene>
<keyword evidence="2" id="KW-1185">Reference proteome</keyword>
<reference evidence="1 2" key="1">
    <citation type="journal article" date="2019" name="Commun. Biol.">
        <title>The bagworm genome reveals a unique fibroin gene that provides high tensile strength.</title>
        <authorList>
            <person name="Kono N."/>
            <person name="Nakamura H."/>
            <person name="Ohtoshi R."/>
            <person name="Tomita M."/>
            <person name="Numata K."/>
            <person name="Arakawa K."/>
        </authorList>
    </citation>
    <scope>NUCLEOTIDE SEQUENCE [LARGE SCALE GENOMIC DNA]</scope>
</reference>
<comment type="caution">
    <text evidence="1">The sequence shown here is derived from an EMBL/GenBank/DDBJ whole genome shotgun (WGS) entry which is preliminary data.</text>
</comment>
<proteinExistence type="predicted"/>
<dbReference type="EMBL" id="BGZK01000163">
    <property type="protein sequence ID" value="GBP24585.1"/>
    <property type="molecule type" value="Genomic_DNA"/>
</dbReference>